<proteinExistence type="predicted"/>
<name>A0A448X0P2_9PLAT</name>
<evidence type="ECO:0000313" key="1">
    <source>
        <dbReference type="EMBL" id="VEL24901.1"/>
    </source>
</evidence>
<dbReference type="EMBL" id="CAAALY010070440">
    <property type="protein sequence ID" value="VEL24901.1"/>
    <property type="molecule type" value="Genomic_DNA"/>
</dbReference>
<accession>A0A448X0P2</accession>
<reference evidence="1" key="1">
    <citation type="submission" date="2018-11" db="EMBL/GenBank/DDBJ databases">
        <authorList>
            <consortium name="Pathogen Informatics"/>
        </authorList>
    </citation>
    <scope>NUCLEOTIDE SEQUENCE</scope>
</reference>
<dbReference type="Proteomes" id="UP000784294">
    <property type="component" value="Unassembled WGS sequence"/>
</dbReference>
<keyword evidence="2" id="KW-1185">Reference proteome</keyword>
<comment type="caution">
    <text evidence="1">The sequence shown here is derived from an EMBL/GenBank/DDBJ whole genome shotgun (WGS) entry which is preliminary data.</text>
</comment>
<organism evidence="1 2">
    <name type="scientific">Protopolystoma xenopodis</name>
    <dbReference type="NCBI Taxonomy" id="117903"/>
    <lineage>
        <taxon>Eukaryota</taxon>
        <taxon>Metazoa</taxon>
        <taxon>Spiralia</taxon>
        <taxon>Lophotrochozoa</taxon>
        <taxon>Platyhelminthes</taxon>
        <taxon>Monogenea</taxon>
        <taxon>Polyopisthocotylea</taxon>
        <taxon>Polystomatidea</taxon>
        <taxon>Polystomatidae</taxon>
        <taxon>Protopolystoma</taxon>
    </lineage>
</organism>
<gene>
    <name evidence="1" type="ORF">PXEA_LOCUS18341</name>
</gene>
<dbReference type="AlphaFoldDB" id="A0A448X0P2"/>
<protein>
    <submittedName>
        <fullName evidence="1">Uncharacterized protein</fullName>
    </submittedName>
</protein>
<sequence length="47" mass="5659">MTNRATAKRNSARMKRLVFWLDERCDEKLGFDDALVTQLFTSYFHFE</sequence>
<evidence type="ECO:0000313" key="2">
    <source>
        <dbReference type="Proteomes" id="UP000784294"/>
    </source>
</evidence>